<feature type="domain" description="HTH LytTR-type" evidence="3">
    <location>
        <begin position="141"/>
        <end position="240"/>
    </location>
</feature>
<dbReference type="Gene3D" id="3.40.50.2300">
    <property type="match status" value="1"/>
</dbReference>
<dbReference type="PANTHER" id="PTHR37299">
    <property type="entry name" value="TRANSCRIPTIONAL REGULATOR-RELATED"/>
    <property type="match status" value="1"/>
</dbReference>
<dbReference type="InterPro" id="IPR046947">
    <property type="entry name" value="LytR-like"/>
</dbReference>
<feature type="modified residue" description="4-aspartylphosphate" evidence="1">
    <location>
        <position position="53"/>
    </location>
</feature>
<dbReference type="EMBL" id="SBKN01000003">
    <property type="protein sequence ID" value="RXR22992.1"/>
    <property type="molecule type" value="Genomic_DNA"/>
</dbReference>
<dbReference type="Pfam" id="PF00072">
    <property type="entry name" value="Response_reg"/>
    <property type="match status" value="1"/>
</dbReference>
<dbReference type="InterPro" id="IPR001789">
    <property type="entry name" value="Sig_transdc_resp-reg_receiver"/>
</dbReference>
<comment type="caution">
    <text evidence="4">The sequence shown here is derived from an EMBL/GenBank/DDBJ whole genome shotgun (WGS) entry which is preliminary data.</text>
</comment>
<evidence type="ECO:0000259" key="3">
    <source>
        <dbReference type="PROSITE" id="PS50930"/>
    </source>
</evidence>
<dbReference type="GO" id="GO:0000156">
    <property type="term" value="F:phosphorelay response regulator activity"/>
    <property type="evidence" value="ECO:0007669"/>
    <property type="project" value="InterPro"/>
</dbReference>
<organism evidence="4 5">
    <name type="scientific">Flavobacterium stagni</name>
    <dbReference type="NCBI Taxonomy" id="2506421"/>
    <lineage>
        <taxon>Bacteria</taxon>
        <taxon>Pseudomonadati</taxon>
        <taxon>Bacteroidota</taxon>
        <taxon>Flavobacteriia</taxon>
        <taxon>Flavobacteriales</taxon>
        <taxon>Flavobacteriaceae</taxon>
        <taxon>Flavobacterium</taxon>
    </lineage>
</organism>
<dbReference type="PROSITE" id="PS50930">
    <property type="entry name" value="HTH_LYTTR"/>
    <property type="match status" value="1"/>
</dbReference>
<dbReference type="PROSITE" id="PS50110">
    <property type="entry name" value="RESPONSE_REGULATORY"/>
    <property type="match status" value="1"/>
</dbReference>
<dbReference type="PANTHER" id="PTHR37299:SF1">
    <property type="entry name" value="STAGE 0 SPORULATION PROTEIN A HOMOLOG"/>
    <property type="match status" value="1"/>
</dbReference>
<proteinExistence type="predicted"/>
<accession>A0A4Q1KA50</accession>
<feature type="domain" description="Response regulatory" evidence="2">
    <location>
        <begin position="2"/>
        <end position="113"/>
    </location>
</feature>
<dbReference type="AlphaFoldDB" id="A0A4Q1KA50"/>
<keyword evidence="1" id="KW-0597">Phosphoprotein</keyword>
<dbReference type="Pfam" id="PF04397">
    <property type="entry name" value="LytTR"/>
    <property type="match status" value="1"/>
</dbReference>
<dbReference type="RefSeq" id="WP_129461222.1">
    <property type="nucleotide sequence ID" value="NZ_SBKN01000003.1"/>
</dbReference>
<name>A0A4Q1KA50_9FLAO</name>
<evidence type="ECO:0000313" key="4">
    <source>
        <dbReference type="EMBL" id="RXR22992.1"/>
    </source>
</evidence>
<evidence type="ECO:0000259" key="2">
    <source>
        <dbReference type="PROSITE" id="PS50110"/>
    </source>
</evidence>
<dbReference type="Gene3D" id="2.40.50.1020">
    <property type="entry name" value="LytTr DNA-binding domain"/>
    <property type="match status" value="1"/>
</dbReference>
<gene>
    <name evidence="4" type="ORF">EQG61_07090</name>
</gene>
<dbReference type="SMART" id="SM00448">
    <property type="entry name" value="REC"/>
    <property type="match status" value="1"/>
</dbReference>
<dbReference type="GO" id="GO:0003677">
    <property type="term" value="F:DNA binding"/>
    <property type="evidence" value="ECO:0007669"/>
    <property type="project" value="InterPro"/>
</dbReference>
<evidence type="ECO:0000313" key="5">
    <source>
        <dbReference type="Proteomes" id="UP000289857"/>
    </source>
</evidence>
<keyword evidence="5" id="KW-1185">Reference proteome</keyword>
<dbReference type="InterPro" id="IPR011006">
    <property type="entry name" value="CheY-like_superfamily"/>
</dbReference>
<dbReference type="OrthoDB" id="2168082at2"/>
<dbReference type="InterPro" id="IPR007492">
    <property type="entry name" value="LytTR_DNA-bd_dom"/>
</dbReference>
<protein>
    <submittedName>
        <fullName evidence="4">Response regulator transcription factor</fullName>
    </submittedName>
</protein>
<dbReference type="SUPFAM" id="SSF52172">
    <property type="entry name" value="CheY-like"/>
    <property type="match status" value="1"/>
</dbReference>
<dbReference type="Proteomes" id="UP000289857">
    <property type="component" value="Unassembled WGS sequence"/>
</dbReference>
<sequence>MKCIIVDDEPLAVDLLVDFCEKMEILSLVKTFNNAIDAISFVNQNKIDLIFLDIEMPQFTGMDFINTLESKPMIIFTTAYSNYAVEGFDNGALDYLLKPIPFSRFVKAVLRAEQQFKLVQNNPSAQTEAPLLVQEEEANFMFIKVGYETMKIDFKDILFIEGLKDYVKIIFTNNTNVLSLMSMSKLETTLENKGFCRIHRSYIVNLKSIQSIQRNRILIADKRLPVSDTYRESFFKTIQLKQR</sequence>
<dbReference type="SMART" id="SM00850">
    <property type="entry name" value="LytTR"/>
    <property type="match status" value="1"/>
</dbReference>
<evidence type="ECO:0000256" key="1">
    <source>
        <dbReference type="PROSITE-ProRule" id="PRU00169"/>
    </source>
</evidence>
<reference evidence="5" key="1">
    <citation type="submission" date="2019-01" db="EMBL/GenBank/DDBJ databases">
        <title>Cytophagaceae bacterium strain CAR-16.</title>
        <authorList>
            <person name="Chen W.-M."/>
        </authorList>
    </citation>
    <scope>NUCLEOTIDE SEQUENCE [LARGE SCALE GENOMIC DNA]</scope>
    <source>
        <strain evidence="5">WWJ-16</strain>
    </source>
</reference>